<dbReference type="SUPFAM" id="SSF53720">
    <property type="entry name" value="ALDH-like"/>
    <property type="match status" value="1"/>
</dbReference>
<dbReference type="Gene3D" id="3.40.309.10">
    <property type="entry name" value="Aldehyde Dehydrogenase, Chain A, domain 2"/>
    <property type="match status" value="1"/>
</dbReference>
<evidence type="ECO:0000259" key="7">
    <source>
        <dbReference type="Pfam" id="PF00171"/>
    </source>
</evidence>
<keyword evidence="3 6" id="KW-0560">Oxidoreductase</keyword>
<dbReference type="InterPro" id="IPR016161">
    <property type="entry name" value="Ald_DH/histidinol_DH"/>
</dbReference>
<evidence type="ECO:0000256" key="4">
    <source>
        <dbReference type="ARBA" id="ARBA00023027"/>
    </source>
</evidence>
<dbReference type="EMBL" id="FOFG01000009">
    <property type="protein sequence ID" value="SEQ94714.1"/>
    <property type="molecule type" value="Genomic_DNA"/>
</dbReference>
<name>A0A1H9K6F9_9HYPH</name>
<organism evidence="8 9">
    <name type="scientific">Faunimonas pinastri</name>
    <dbReference type="NCBI Taxonomy" id="1855383"/>
    <lineage>
        <taxon>Bacteria</taxon>
        <taxon>Pseudomonadati</taxon>
        <taxon>Pseudomonadota</taxon>
        <taxon>Alphaproteobacteria</taxon>
        <taxon>Hyphomicrobiales</taxon>
        <taxon>Afifellaceae</taxon>
        <taxon>Faunimonas</taxon>
    </lineage>
</organism>
<evidence type="ECO:0000256" key="5">
    <source>
        <dbReference type="PROSITE-ProRule" id="PRU10007"/>
    </source>
</evidence>
<keyword evidence="2" id="KW-0521">NADP</keyword>
<keyword evidence="4" id="KW-0520">NAD</keyword>
<dbReference type="Gene3D" id="3.40.605.10">
    <property type="entry name" value="Aldehyde Dehydrogenase, Chain A, domain 1"/>
    <property type="match status" value="1"/>
</dbReference>
<dbReference type="FunFam" id="3.40.309.10:FF:000010">
    <property type="entry name" value="Gamma-aminobutyraldehyde dehydrogenase"/>
    <property type="match status" value="1"/>
</dbReference>
<dbReference type="GO" id="GO:0016620">
    <property type="term" value="F:oxidoreductase activity, acting on the aldehyde or oxo group of donors, NAD or NADP as acceptor"/>
    <property type="evidence" value="ECO:0007669"/>
    <property type="project" value="InterPro"/>
</dbReference>
<evidence type="ECO:0000256" key="2">
    <source>
        <dbReference type="ARBA" id="ARBA00022857"/>
    </source>
</evidence>
<evidence type="ECO:0000256" key="3">
    <source>
        <dbReference type="ARBA" id="ARBA00023002"/>
    </source>
</evidence>
<dbReference type="Pfam" id="PF00171">
    <property type="entry name" value="Aldedh"/>
    <property type="match status" value="1"/>
</dbReference>
<keyword evidence="9" id="KW-1185">Reference proteome</keyword>
<accession>A0A1H9K6F9</accession>
<reference evidence="8 9" key="1">
    <citation type="submission" date="2016-10" db="EMBL/GenBank/DDBJ databases">
        <authorList>
            <person name="de Groot N.N."/>
        </authorList>
    </citation>
    <scope>NUCLEOTIDE SEQUENCE [LARGE SCALE GENOMIC DNA]</scope>
    <source>
        <strain evidence="8 9">A52C2</strain>
    </source>
</reference>
<evidence type="ECO:0000313" key="9">
    <source>
        <dbReference type="Proteomes" id="UP000199647"/>
    </source>
</evidence>
<dbReference type="CDD" id="cd07105">
    <property type="entry name" value="ALDH_SaliADH"/>
    <property type="match status" value="1"/>
</dbReference>
<dbReference type="FunFam" id="3.40.605.10:FF:000012">
    <property type="entry name" value="NAD-dependent succinate-semialdehyde dehydrogenase"/>
    <property type="match status" value="1"/>
</dbReference>
<sequence>MDVSLLIDNEERSAENNATFDRLDPVTGKLASRAAAAGVTDANAAVDAAAAAFPAWASMGPGERRMLLLKAADVMQAEAEKFTRLMIEEIGATAPWAGFNVHLASSMLREAAALTTQVDGQVIPSDKPGTLSLAVRQPAGVVLGIAPWNAPVILATRAIATPLACGNTVVLKASEICPGTHRLIGEVLVKAGLPKGVVNVVTHSAADAPKVVEALVAHPAVKRVNFTGSTRVGRIIAEHAARYLKPVLLELGGKAPLLVLDDADLDAAVNAAAFGAFMNQGQICMSTERIVVDEAVADEFVAKLAAKARTLKAGDPRGHVVLGSLVDLGSAEKMDALIKDAVEKGAVLACGGNRDGAIVDATLLDRVGPGMRIYSEESFGPVKSVIRVSGVDEAVRVANDTEYGLSSAVFGRDIMRALEVAKRIQSGICHINGPTVGDEAQIPFGGVKGSGYGRFGGRWGIDAFTETRWITIEDPHQHYPF</sequence>
<proteinExistence type="inferred from homology"/>
<dbReference type="OrthoDB" id="9812625at2"/>
<comment type="similarity">
    <text evidence="1 6">Belongs to the aldehyde dehydrogenase family.</text>
</comment>
<dbReference type="InterPro" id="IPR029510">
    <property type="entry name" value="Ald_DH_CS_GLU"/>
</dbReference>
<feature type="active site" evidence="5">
    <location>
        <position position="250"/>
    </location>
</feature>
<dbReference type="PANTHER" id="PTHR42986">
    <property type="entry name" value="BENZALDEHYDE DEHYDROGENASE YFMT"/>
    <property type="match status" value="1"/>
</dbReference>
<dbReference type="InterPro" id="IPR016162">
    <property type="entry name" value="Ald_DH_N"/>
</dbReference>
<evidence type="ECO:0000256" key="1">
    <source>
        <dbReference type="ARBA" id="ARBA00009986"/>
    </source>
</evidence>
<evidence type="ECO:0000256" key="6">
    <source>
        <dbReference type="RuleBase" id="RU003345"/>
    </source>
</evidence>
<evidence type="ECO:0000313" key="8">
    <source>
        <dbReference type="EMBL" id="SEQ94714.1"/>
    </source>
</evidence>
<dbReference type="RefSeq" id="WP_092497178.1">
    <property type="nucleotide sequence ID" value="NZ_FOFG01000009.1"/>
</dbReference>
<feature type="domain" description="Aldehyde dehydrogenase" evidence="7">
    <location>
        <begin position="16"/>
        <end position="470"/>
    </location>
</feature>
<dbReference type="AlphaFoldDB" id="A0A1H9K6F9"/>
<dbReference type="InterPro" id="IPR016163">
    <property type="entry name" value="Ald_DH_C"/>
</dbReference>
<dbReference type="STRING" id="1855383.SAMN05216548_10997"/>
<dbReference type="InterPro" id="IPR015590">
    <property type="entry name" value="Aldehyde_DH_dom"/>
</dbReference>
<dbReference type="PROSITE" id="PS00687">
    <property type="entry name" value="ALDEHYDE_DEHYDR_GLU"/>
    <property type="match status" value="1"/>
</dbReference>
<dbReference type="PANTHER" id="PTHR42986:SF1">
    <property type="entry name" value="BENZALDEHYDE DEHYDROGENASE YFMT"/>
    <property type="match status" value="1"/>
</dbReference>
<dbReference type="Proteomes" id="UP000199647">
    <property type="component" value="Unassembled WGS sequence"/>
</dbReference>
<gene>
    <name evidence="8" type="ORF">SAMN05216548_10997</name>
</gene>
<protein>
    <submittedName>
        <fullName evidence="8">Acyl-CoA reductase</fullName>
    </submittedName>
</protein>